<evidence type="ECO:0000313" key="3">
    <source>
        <dbReference type="Proteomes" id="UP001152523"/>
    </source>
</evidence>
<dbReference type="PANTHER" id="PTHR11439">
    <property type="entry name" value="GAG-POL-RELATED RETROTRANSPOSON"/>
    <property type="match status" value="1"/>
</dbReference>
<dbReference type="InterPro" id="IPR013103">
    <property type="entry name" value="RVT_2"/>
</dbReference>
<evidence type="ECO:0000259" key="1">
    <source>
        <dbReference type="PROSITE" id="PS50994"/>
    </source>
</evidence>
<dbReference type="Pfam" id="PF00665">
    <property type="entry name" value="rve"/>
    <property type="match status" value="1"/>
</dbReference>
<dbReference type="SUPFAM" id="SSF56672">
    <property type="entry name" value="DNA/RNA polymerases"/>
    <property type="match status" value="1"/>
</dbReference>
<reference evidence="2" key="1">
    <citation type="submission" date="2022-07" db="EMBL/GenBank/DDBJ databases">
        <authorList>
            <person name="Macas J."/>
            <person name="Novak P."/>
            <person name="Neumann P."/>
        </authorList>
    </citation>
    <scope>NUCLEOTIDE SEQUENCE</scope>
</reference>
<sequence length="974" mass="111856">MLWHYRLGHPSFGYLKHLFPILFKNKDVEVFQCEICQLAKHKRSVYPTVNYKPSKPFSLIHSDIWGPSRAKSYSGARWFITFIDDHTRKTWIYLLKEKSEAAETFKRFYSMIQTQFQSQIQVLRTDNGKEYFNKILGNFLIQQGIIHHSSCVDTPQQNGIAERKNRHLLEVTRALMFSMNVQKRFWGEALLHAAYLINRMPSKILGYQTPLKTLQTFFPHNKIFTELPHKVFGCTSFVHNHAINRSKLDPRAIKCIFLGVSNTQKGYKCFDVSSGKMFVSMDVTFFENQPFFNKTSLQGEHLVNDEDKFWKCNVLPLPVFNDQTELANDKHTITNNSTPHKESATMRNMAPTTELRVYSRRKEKKKVIPQLTDAQPIPTPSPAPGNTLILHPTLEKNQVFDHNNLNPTSESVFVPNQSDLNEPIAIRKGVRECTKHPISNYVSYHNLSPKFKAFTTSITDDETPKTIHEALSIPKWREAVLEEMRALEKNQTWELTKLPPNKHLVDSKWIFTIKYNSDGTIERYKARLVARGFTQTYGLDYEETFAPVAKLNTVRILLSLAANLDWPLLQLDVKNAFLNGDLEEEVFMQVPPGFDSNTTAGKVCKLKALYGLKQSPRAWFGRFEKTVKKRGYTQAQSDHTLFYKHSAEGKVAVLIVYVDDIVLTGDDQGELAALKNFLAQQFEIKDLGNLKYFLGMEVARSQKGIMICQRKYVLDLLKETGLLGCKPVSTPIDPNQKFGRTGKEEVVDKTKYQQLVGKLIYLAHTRPDIAFAVSLVSQFMHNPTEEHVRAVYRIIHYLKGSPGKGILFRKTQNRQVEVYTDADYAGSSIDRRSTSAYCTFVWGNLVTWRSKKQHVVSRSSAEAEFRAIAQGICEVIWVRRMLNELKMPLEKPMRLYCDNKSAISIAHNPVQHDRTKHVEVDRNFIKEKLEGGEICIPYVPTTEQLADVLTKGLFKQMFEEILVKLGMIDIFAPA</sequence>
<feature type="domain" description="Integrase catalytic" evidence="1">
    <location>
        <begin position="52"/>
        <end position="218"/>
    </location>
</feature>
<dbReference type="PROSITE" id="PS50994">
    <property type="entry name" value="INTEGRASE"/>
    <property type="match status" value="1"/>
</dbReference>
<dbReference type="Pfam" id="PF25597">
    <property type="entry name" value="SH3_retrovirus"/>
    <property type="match status" value="1"/>
</dbReference>
<dbReference type="InterPro" id="IPR043502">
    <property type="entry name" value="DNA/RNA_pol_sf"/>
</dbReference>
<dbReference type="CDD" id="cd09272">
    <property type="entry name" value="RNase_HI_RT_Ty1"/>
    <property type="match status" value="1"/>
</dbReference>
<dbReference type="Pfam" id="PF07727">
    <property type="entry name" value="RVT_2"/>
    <property type="match status" value="1"/>
</dbReference>
<dbReference type="SUPFAM" id="SSF53098">
    <property type="entry name" value="Ribonuclease H-like"/>
    <property type="match status" value="1"/>
</dbReference>
<dbReference type="PANTHER" id="PTHR11439:SF440">
    <property type="entry name" value="INTEGRASE CATALYTIC DOMAIN-CONTAINING PROTEIN"/>
    <property type="match status" value="1"/>
</dbReference>
<evidence type="ECO:0000313" key="2">
    <source>
        <dbReference type="EMBL" id="CAH9104299.1"/>
    </source>
</evidence>
<dbReference type="Pfam" id="PF13976">
    <property type="entry name" value="gag_pre-integrs"/>
    <property type="match status" value="1"/>
</dbReference>
<dbReference type="InterPro" id="IPR036397">
    <property type="entry name" value="RNaseH_sf"/>
</dbReference>
<gene>
    <name evidence="2" type="ORF">CEPIT_LOCUS16721</name>
</gene>
<dbReference type="InterPro" id="IPR057670">
    <property type="entry name" value="SH3_retrovirus"/>
</dbReference>
<organism evidence="2 3">
    <name type="scientific">Cuscuta epithymum</name>
    <dbReference type="NCBI Taxonomy" id="186058"/>
    <lineage>
        <taxon>Eukaryota</taxon>
        <taxon>Viridiplantae</taxon>
        <taxon>Streptophyta</taxon>
        <taxon>Embryophyta</taxon>
        <taxon>Tracheophyta</taxon>
        <taxon>Spermatophyta</taxon>
        <taxon>Magnoliopsida</taxon>
        <taxon>eudicotyledons</taxon>
        <taxon>Gunneridae</taxon>
        <taxon>Pentapetalae</taxon>
        <taxon>asterids</taxon>
        <taxon>lamiids</taxon>
        <taxon>Solanales</taxon>
        <taxon>Convolvulaceae</taxon>
        <taxon>Cuscuteae</taxon>
        <taxon>Cuscuta</taxon>
        <taxon>Cuscuta subgen. Cuscuta</taxon>
    </lineage>
</organism>
<name>A0AAV0DL85_9ASTE</name>
<dbReference type="EMBL" id="CAMAPF010000127">
    <property type="protein sequence ID" value="CAH9104299.1"/>
    <property type="molecule type" value="Genomic_DNA"/>
</dbReference>
<dbReference type="InterPro" id="IPR012337">
    <property type="entry name" value="RNaseH-like_sf"/>
</dbReference>
<accession>A0AAV0DL85</accession>
<dbReference type="GO" id="GO:0003676">
    <property type="term" value="F:nucleic acid binding"/>
    <property type="evidence" value="ECO:0007669"/>
    <property type="project" value="InterPro"/>
</dbReference>
<dbReference type="InterPro" id="IPR001584">
    <property type="entry name" value="Integrase_cat-core"/>
</dbReference>
<keyword evidence="3" id="KW-1185">Reference proteome</keyword>
<comment type="caution">
    <text evidence="2">The sequence shown here is derived from an EMBL/GenBank/DDBJ whole genome shotgun (WGS) entry which is preliminary data.</text>
</comment>
<dbReference type="Gene3D" id="3.30.420.10">
    <property type="entry name" value="Ribonuclease H-like superfamily/Ribonuclease H"/>
    <property type="match status" value="1"/>
</dbReference>
<dbReference type="InterPro" id="IPR025724">
    <property type="entry name" value="GAG-pre-integrase_dom"/>
</dbReference>
<dbReference type="AlphaFoldDB" id="A0AAV0DL85"/>
<protein>
    <recommendedName>
        <fullName evidence="1">Integrase catalytic domain-containing protein</fullName>
    </recommendedName>
</protein>
<dbReference type="GO" id="GO:0015074">
    <property type="term" value="P:DNA integration"/>
    <property type="evidence" value="ECO:0007669"/>
    <property type="project" value="InterPro"/>
</dbReference>
<proteinExistence type="predicted"/>
<dbReference type="Proteomes" id="UP001152523">
    <property type="component" value="Unassembled WGS sequence"/>
</dbReference>